<organism evidence="8 9">
    <name type="scientific">Melghirimyces thermohalophilus</name>
    <dbReference type="NCBI Taxonomy" id="1236220"/>
    <lineage>
        <taxon>Bacteria</taxon>
        <taxon>Bacillati</taxon>
        <taxon>Bacillota</taxon>
        <taxon>Bacilli</taxon>
        <taxon>Bacillales</taxon>
        <taxon>Thermoactinomycetaceae</taxon>
        <taxon>Melghirimyces</taxon>
    </lineage>
</organism>
<keyword evidence="2" id="KW-0813">Transport</keyword>
<evidence type="ECO:0000259" key="7">
    <source>
        <dbReference type="PROSITE" id="PS50850"/>
    </source>
</evidence>
<feature type="transmembrane region" description="Helical" evidence="6">
    <location>
        <begin position="46"/>
        <end position="66"/>
    </location>
</feature>
<accession>A0A1G6QD56</accession>
<proteinExistence type="predicted"/>
<dbReference type="Gene3D" id="1.20.1250.20">
    <property type="entry name" value="MFS general substrate transporter like domains"/>
    <property type="match status" value="1"/>
</dbReference>
<keyword evidence="4 6" id="KW-1133">Transmembrane helix</keyword>
<dbReference type="InterPro" id="IPR011701">
    <property type="entry name" value="MFS"/>
</dbReference>
<evidence type="ECO:0000256" key="1">
    <source>
        <dbReference type="ARBA" id="ARBA00004651"/>
    </source>
</evidence>
<dbReference type="PANTHER" id="PTHR23526:SF2">
    <property type="entry name" value="MAJOR FACILITATOR SUPERFAMILY (MFS) PROFILE DOMAIN-CONTAINING PROTEIN"/>
    <property type="match status" value="1"/>
</dbReference>
<feature type="transmembrane region" description="Helical" evidence="6">
    <location>
        <begin position="351"/>
        <end position="369"/>
    </location>
</feature>
<feature type="transmembrane region" description="Helical" evidence="6">
    <location>
        <begin position="305"/>
        <end position="331"/>
    </location>
</feature>
<dbReference type="STRING" id="1236220.SAMN04488112_12113"/>
<evidence type="ECO:0000313" key="9">
    <source>
        <dbReference type="Proteomes" id="UP000199387"/>
    </source>
</evidence>
<dbReference type="GO" id="GO:0005886">
    <property type="term" value="C:plasma membrane"/>
    <property type="evidence" value="ECO:0007669"/>
    <property type="project" value="UniProtKB-SubCell"/>
</dbReference>
<keyword evidence="3 6" id="KW-0812">Transmembrane</keyword>
<feature type="domain" description="Major facilitator superfamily (MFS) profile" evidence="7">
    <location>
        <begin position="1"/>
        <end position="197"/>
    </location>
</feature>
<dbReference type="OrthoDB" id="2086294at2"/>
<dbReference type="Pfam" id="PF07690">
    <property type="entry name" value="MFS_1"/>
    <property type="match status" value="1"/>
</dbReference>
<comment type="subcellular location">
    <subcellularLocation>
        <location evidence="1">Cell membrane</location>
        <topology evidence="1">Multi-pass membrane protein</topology>
    </subcellularLocation>
</comment>
<gene>
    <name evidence="8" type="ORF">SAMN04488112_12113</name>
</gene>
<evidence type="ECO:0000256" key="3">
    <source>
        <dbReference type="ARBA" id="ARBA00022692"/>
    </source>
</evidence>
<dbReference type="SUPFAM" id="SSF103473">
    <property type="entry name" value="MFS general substrate transporter"/>
    <property type="match status" value="1"/>
</dbReference>
<name>A0A1G6QD56_9BACL</name>
<feature type="transmembrane region" description="Helical" evidence="6">
    <location>
        <begin position="218"/>
        <end position="244"/>
    </location>
</feature>
<dbReference type="InterPro" id="IPR052528">
    <property type="entry name" value="Sugar_transport-like"/>
</dbReference>
<feature type="transmembrane region" description="Helical" evidence="6">
    <location>
        <begin position="173"/>
        <end position="192"/>
    </location>
</feature>
<feature type="transmembrane region" description="Helical" evidence="6">
    <location>
        <begin position="250"/>
        <end position="270"/>
    </location>
</feature>
<dbReference type="GO" id="GO:0022857">
    <property type="term" value="F:transmembrane transporter activity"/>
    <property type="evidence" value="ECO:0007669"/>
    <property type="project" value="InterPro"/>
</dbReference>
<feature type="transmembrane region" description="Helical" evidence="6">
    <location>
        <begin position="282"/>
        <end position="299"/>
    </location>
</feature>
<dbReference type="AlphaFoldDB" id="A0A1G6QD56"/>
<sequence>MSLLGKTDRLDRPAWLLLIINGLFAVSTAMSNTFVNVYLWKLKQDFIVIGRFNLASYLAMAITFVLAGRLAKQLDRVIAIRIGVALQALFYLAVLFFGPRSAELVIPLGFFMGIGSGFFWLSYHVLYFEITERDNRDIYNGINGLFTSLAGIVAPLFSGWVITVVDHFTGYRIIFAISLAVFLLAVIISFMLKQRSARGAYRLREILRLTQRRDNHWYWVNLAMIAQGTREGLFAFLISLLIFVSTGDELALGGYLTASSVVSLLAYVAVGRVMQLKWRDESILLGAAMSGIVVLPVLWDVNTWTLVILGVGASLFYPVYMVPLTSAVFDVIGENQDTARLRVEYVVARELALNVGRVLSVLVFLWWIREMPDPAQLKWLVLPVGFVQLIAWLSIRQVPILEQE</sequence>
<dbReference type="RefSeq" id="WP_091572378.1">
    <property type="nucleotide sequence ID" value="NZ_FMZA01000021.1"/>
</dbReference>
<feature type="transmembrane region" description="Helical" evidence="6">
    <location>
        <begin position="15"/>
        <end position="40"/>
    </location>
</feature>
<feature type="transmembrane region" description="Helical" evidence="6">
    <location>
        <begin position="104"/>
        <end position="126"/>
    </location>
</feature>
<keyword evidence="5 6" id="KW-0472">Membrane</keyword>
<evidence type="ECO:0000256" key="4">
    <source>
        <dbReference type="ARBA" id="ARBA00022989"/>
    </source>
</evidence>
<dbReference type="InterPro" id="IPR036259">
    <property type="entry name" value="MFS_trans_sf"/>
</dbReference>
<evidence type="ECO:0000256" key="2">
    <source>
        <dbReference type="ARBA" id="ARBA00022448"/>
    </source>
</evidence>
<keyword evidence="9" id="KW-1185">Reference proteome</keyword>
<evidence type="ECO:0000313" key="8">
    <source>
        <dbReference type="EMBL" id="SDC90422.1"/>
    </source>
</evidence>
<evidence type="ECO:0000256" key="6">
    <source>
        <dbReference type="SAM" id="Phobius"/>
    </source>
</evidence>
<dbReference type="EMBL" id="FMZA01000021">
    <property type="protein sequence ID" value="SDC90422.1"/>
    <property type="molecule type" value="Genomic_DNA"/>
</dbReference>
<dbReference type="InterPro" id="IPR020846">
    <property type="entry name" value="MFS_dom"/>
</dbReference>
<dbReference type="PANTHER" id="PTHR23526">
    <property type="entry name" value="INTEGRAL MEMBRANE TRANSPORT PROTEIN-RELATED"/>
    <property type="match status" value="1"/>
</dbReference>
<evidence type="ECO:0000256" key="5">
    <source>
        <dbReference type="ARBA" id="ARBA00023136"/>
    </source>
</evidence>
<reference evidence="8 9" key="1">
    <citation type="submission" date="2016-10" db="EMBL/GenBank/DDBJ databases">
        <authorList>
            <person name="de Groot N.N."/>
        </authorList>
    </citation>
    <scope>NUCLEOTIDE SEQUENCE [LARGE SCALE GENOMIC DNA]</scope>
    <source>
        <strain evidence="8 9">DSM 45514</strain>
    </source>
</reference>
<protein>
    <submittedName>
        <fullName evidence="8">MFS transporter, YQGE family, putative transporter</fullName>
    </submittedName>
</protein>
<feature type="transmembrane region" description="Helical" evidence="6">
    <location>
        <begin position="78"/>
        <end position="98"/>
    </location>
</feature>
<dbReference type="Proteomes" id="UP000199387">
    <property type="component" value="Unassembled WGS sequence"/>
</dbReference>
<feature type="transmembrane region" description="Helical" evidence="6">
    <location>
        <begin position="138"/>
        <end position="161"/>
    </location>
</feature>
<dbReference type="PROSITE" id="PS50850">
    <property type="entry name" value="MFS"/>
    <property type="match status" value="1"/>
</dbReference>